<dbReference type="EMBL" id="BAAAMJ010000007">
    <property type="protein sequence ID" value="GAA1899293.1"/>
    <property type="molecule type" value="Genomic_DNA"/>
</dbReference>
<reference evidence="2 3" key="1">
    <citation type="journal article" date="2019" name="Int. J. Syst. Evol. Microbiol.">
        <title>The Global Catalogue of Microorganisms (GCM) 10K type strain sequencing project: providing services to taxonomists for standard genome sequencing and annotation.</title>
        <authorList>
            <consortium name="The Broad Institute Genomics Platform"/>
            <consortium name="The Broad Institute Genome Sequencing Center for Infectious Disease"/>
            <person name="Wu L."/>
            <person name="Ma J."/>
        </authorList>
    </citation>
    <scope>NUCLEOTIDE SEQUENCE [LARGE SCALE GENOMIC DNA]</scope>
    <source>
        <strain evidence="2 3">JCM 13581</strain>
    </source>
</reference>
<evidence type="ECO:0000313" key="3">
    <source>
        <dbReference type="Proteomes" id="UP001501303"/>
    </source>
</evidence>
<dbReference type="Proteomes" id="UP001501303">
    <property type="component" value="Unassembled WGS sequence"/>
</dbReference>
<keyword evidence="3" id="KW-1185">Reference proteome</keyword>
<evidence type="ECO:0000313" key="2">
    <source>
        <dbReference type="EMBL" id="GAA1899293.1"/>
    </source>
</evidence>
<keyword evidence="1" id="KW-0732">Signal</keyword>
<feature type="signal peptide" evidence="1">
    <location>
        <begin position="1"/>
        <end position="30"/>
    </location>
</feature>
<organism evidence="2 3">
    <name type="scientific">Streptomyces sodiiphilus</name>
    <dbReference type="NCBI Taxonomy" id="226217"/>
    <lineage>
        <taxon>Bacteria</taxon>
        <taxon>Bacillati</taxon>
        <taxon>Actinomycetota</taxon>
        <taxon>Actinomycetes</taxon>
        <taxon>Kitasatosporales</taxon>
        <taxon>Streptomycetaceae</taxon>
        <taxon>Streptomyces</taxon>
    </lineage>
</organism>
<comment type="caution">
    <text evidence="2">The sequence shown here is derived from an EMBL/GenBank/DDBJ whole genome shotgun (WGS) entry which is preliminary data.</text>
</comment>
<proteinExistence type="predicted"/>
<evidence type="ECO:0000256" key="1">
    <source>
        <dbReference type="SAM" id="SignalP"/>
    </source>
</evidence>
<protein>
    <submittedName>
        <fullName evidence="2">Uncharacterized protein</fullName>
    </submittedName>
</protein>
<gene>
    <name evidence="2" type="ORF">GCM10009716_06420</name>
</gene>
<accession>A0ABN2NRY7</accession>
<sequence>MAKKSIIGKVASTAALTVLATLTAMPAAHAAGSSAKLNNCWSTWGSTGSAAHCRNTSVSGNYQNEAYCGGIDTDKASGWRYISQGATVDPWGKLECRWSIRYSDIWFKY</sequence>
<name>A0ABN2NRY7_9ACTN</name>
<feature type="chain" id="PRO_5045507976" evidence="1">
    <location>
        <begin position="31"/>
        <end position="109"/>
    </location>
</feature>
<dbReference type="RefSeq" id="WP_344258662.1">
    <property type="nucleotide sequence ID" value="NZ_BAAAMJ010000007.1"/>
</dbReference>